<dbReference type="AlphaFoldDB" id="A0A8J3NDQ1"/>
<sequence length="73" mass="7795">MYGWIWRKLPFGTPGKIIGSLLLIAAVAAALWYWVFPTVDPLLPFNDVQVGNPTNGASHSPSPSPKGHGLPGN</sequence>
<dbReference type="RefSeq" id="WP_203660410.1">
    <property type="nucleotide sequence ID" value="NZ_BAAAZM010000007.1"/>
</dbReference>
<protein>
    <submittedName>
        <fullName evidence="3">Uncharacterized protein</fullName>
    </submittedName>
</protein>
<evidence type="ECO:0000313" key="3">
    <source>
        <dbReference type="EMBL" id="GID13177.1"/>
    </source>
</evidence>
<organism evidence="3 4">
    <name type="scientific">Actinocatenispora rupis</name>
    <dbReference type="NCBI Taxonomy" id="519421"/>
    <lineage>
        <taxon>Bacteria</taxon>
        <taxon>Bacillati</taxon>
        <taxon>Actinomycetota</taxon>
        <taxon>Actinomycetes</taxon>
        <taxon>Micromonosporales</taxon>
        <taxon>Micromonosporaceae</taxon>
        <taxon>Actinocatenispora</taxon>
    </lineage>
</organism>
<gene>
    <name evidence="3" type="ORF">Aru02nite_40660</name>
</gene>
<dbReference type="EMBL" id="BOMB01000023">
    <property type="protein sequence ID" value="GID13177.1"/>
    <property type="molecule type" value="Genomic_DNA"/>
</dbReference>
<feature type="region of interest" description="Disordered" evidence="1">
    <location>
        <begin position="53"/>
        <end position="73"/>
    </location>
</feature>
<keyword evidence="2" id="KW-0812">Transmembrane</keyword>
<evidence type="ECO:0000313" key="4">
    <source>
        <dbReference type="Proteomes" id="UP000612808"/>
    </source>
</evidence>
<feature type="transmembrane region" description="Helical" evidence="2">
    <location>
        <begin position="17"/>
        <end position="36"/>
    </location>
</feature>
<proteinExistence type="predicted"/>
<dbReference type="Proteomes" id="UP000612808">
    <property type="component" value="Unassembled WGS sequence"/>
</dbReference>
<evidence type="ECO:0000256" key="1">
    <source>
        <dbReference type="SAM" id="MobiDB-lite"/>
    </source>
</evidence>
<keyword evidence="2" id="KW-1133">Transmembrane helix</keyword>
<keyword evidence="4" id="KW-1185">Reference proteome</keyword>
<feature type="compositionally biased region" description="Low complexity" evidence="1">
    <location>
        <begin position="56"/>
        <end position="73"/>
    </location>
</feature>
<evidence type="ECO:0000256" key="2">
    <source>
        <dbReference type="SAM" id="Phobius"/>
    </source>
</evidence>
<keyword evidence="2" id="KW-0472">Membrane</keyword>
<accession>A0A8J3NDQ1</accession>
<name>A0A8J3NDQ1_9ACTN</name>
<reference evidence="3" key="1">
    <citation type="submission" date="2021-01" db="EMBL/GenBank/DDBJ databases">
        <title>Whole genome shotgun sequence of Actinocatenispora rupis NBRC 107355.</title>
        <authorList>
            <person name="Komaki H."/>
            <person name="Tamura T."/>
        </authorList>
    </citation>
    <scope>NUCLEOTIDE SEQUENCE</scope>
    <source>
        <strain evidence="3">NBRC 107355</strain>
    </source>
</reference>
<comment type="caution">
    <text evidence="3">The sequence shown here is derived from an EMBL/GenBank/DDBJ whole genome shotgun (WGS) entry which is preliminary data.</text>
</comment>